<dbReference type="Proteomes" id="UP001162992">
    <property type="component" value="Chromosome 8"/>
</dbReference>
<accession>A0ACC2D156</accession>
<sequence>MAATRIHIICCRWIKPTFPLTGSGNCSAQVMNRKQSPWSGGVSSFHCLQADKIAPTVGPASILPYNAVCEQVRGLYKQGKLEKALEVLQLPNKEYISAVSAAYVHLLQQCVVMQSLPDGRRIHAHIVDSGLESNVHVANTLLGMYLKCGGLEIAREFFDRMLMRDVISWNLIMQGYAKSGCGEEALRLWKLMRQEGLKPSRDMLDMEGAKRH</sequence>
<reference evidence="2" key="1">
    <citation type="journal article" date="2024" name="Proc. Natl. Acad. Sci. U.S.A.">
        <title>Extraordinary preservation of gene collinearity over three hundred million years revealed in homosporous lycophytes.</title>
        <authorList>
            <person name="Li C."/>
            <person name="Wickell D."/>
            <person name="Kuo L.Y."/>
            <person name="Chen X."/>
            <person name="Nie B."/>
            <person name="Liao X."/>
            <person name="Peng D."/>
            <person name="Ji J."/>
            <person name="Jenkins J."/>
            <person name="Williams M."/>
            <person name="Shu S."/>
            <person name="Plott C."/>
            <person name="Barry K."/>
            <person name="Rajasekar S."/>
            <person name="Grimwood J."/>
            <person name="Han X."/>
            <person name="Sun S."/>
            <person name="Hou Z."/>
            <person name="He W."/>
            <person name="Dai G."/>
            <person name="Sun C."/>
            <person name="Schmutz J."/>
            <person name="Leebens-Mack J.H."/>
            <person name="Li F.W."/>
            <person name="Wang L."/>
        </authorList>
    </citation>
    <scope>NUCLEOTIDE SEQUENCE [LARGE SCALE GENOMIC DNA]</scope>
    <source>
        <strain evidence="2">cv. PW_Plant_1</strain>
    </source>
</reference>
<protein>
    <submittedName>
        <fullName evidence="1">Uncharacterized protein</fullName>
    </submittedName>
</protein>
<comment type="caution">
    <text evidence="1">The sequence shown here is derived from an EMBL/GenBank/DDBJ whole genome shotgun (WGS) entry which is preliminary data.</text>
</comment>
<dbReference type="EMBL" id="CM055099">
    <property type="protein sequence ID" value="KAJ7548038.1"/>
    <property type="molecule type" value="Genomic_DNA"/>
</dbReference>
<proteinExistence type="predicted"/>
<keyword evidence="2" id="KW-1185">Reference proteome</keyword>
<organism evidence="1 2">
    <name type="scientific">Diphasiastrum complanatum</name>
    <name type="common">Issler's clubmoss</name>
    <name type="synonym">Lycopodium complanatum</name>
    <dbReference type="NCBI Taxonomy" id="34168"/>
    <lineage>
        <taxon>Eukaryota</taxon>
        <taxon>Viridiplantae</taxon>
        <taxon>Streptophyta</taxon>
        <taxon>Embryophyta</taxon>
        <taxon>Tracheophyta</taxon>
        <taxon>Lycopodiopsida</taxon>
        <taxon>Lycopodiales</taxon>
        <taxon>Lycopodiaceae</taxon>
        <taxon>Lycopodioideae</taxon>
        <taxon>Diphasiastrum</taxon>
    </lineage>
</organism>
<gene>
    <name evidence="1" type="ORF">O6H91_08G114800</name>
</gene>
<evidence type="ECO:0000313" key="1">
    <source>
        <dbReference type="EMBL" id="KAJ7548038.1"/>
    </source>
</evidence>
<name>A0ACC2D156_DIPCM</name>
<evidence type="ECO:0000313" key="2">
    <source>
        <dbReference type="Proteomes" id="UP001162992"/>
    </source>
</evidence>